<evidence type="ECO:0000313" key="1">
    <source>
        <dbReference type="EMBL" id="GAG26927.1"/>
    </source>
</evidence>
<sequence>MSFMDAFKTEMNQTITINKKDRVYNEVNSQWTEAVSLRIAVQGLFYEGRAAENFVSEKFKAKIDGVVIVDPVDIADVTLNDSDNIVIGSRNFTVVHADNVALQNEATVIAIKEVK</sequence>
<gene>
    <name evidence="1" type="ORF">S01H1_51959</name>
</gene>
<accession>X0WUQ4</accession>
<dbReference type="EMBL" id="BARS01033565">
    <property type="protein sequence ID" value="GAG26927.1"/>
    <property type="molecule type" value="Genomic_DNA"/>
</dbReference>
<dbReference type="AlphaFoldDB" id="X0WUQ4"/>
<organism evidence="1">
    <name type="scientific">marine sediment metagenome</name>
    <dbReference type="NCBI Taxonomy" id="412755"/>
    <lineage>
        <taxon>unclassified sequences</taxon>
        <taxon>metagenomes</taxon>
        <taxon>ecological metagenomes</taxon>
    </lineage>
</organism>
<reference evidence="1" key="1">
    <citation type="journal article" date="2014" name="Front. Microbiol.">
        <title>High frequency of phylogenetically diverse reductive dehalogenase-homologous genes in deep subseafloor sedimentary metagenomes.</title>
        <authorList>
            <person name="Kawai M."/>
            <person name="Futagami T."/>
            <person name="Toyoda A."/>
            <person name="Takaki Y."/>
            <person name="Nishi S."/>
            <person name="Hori S."/>
            <person name="Arai W."/>
            <person name="Tsubouchi T."/>
            <person name="Morono Y."/>
            <person name="Uchiyama I."/>
            <person name="Ito T."/>
            <person name="Fujiyama A."/>
            <person name="Inagaki F."/>
            <person name="Takami H."/>
        </authorList>
    </citation>
    <scope>NUCLEOTIDE SEQUENCE</scope>
    <source>
        <strain evidence="1">Expedition CK06-06</strain>
    </source>
</reference>
<comment type="caution">
    <text evidence="1">The sequence shown here is derived from an EMBL/GenBank/DDBJ whole genome shotgun (WGS) entry which is preliminary data.</text>
</comment>
<name>X0WUQ4_9ZZZZ</name>
<evidence type="ECO:0008006" key="2">
    <source>
        <dbReference type="Google" id="ProtNLM"/>
    </source>
</evidence>
<proteinExistence type="predicted"/>
<protein>
    <recommendedName>
        <fullName evidence="2">Phage protein</fullName>
    </recommendedName>
</protein>